<dbReference type="PANTHER" id="PTHR47909:SF2">
    <property type="entry name" value="GPI INOSITOL-DEACYLASE"/>
    <property type="match status" value="1"/>
</dbReference>
<dbReference type="HOGENOM" id="CLU_065036_0_0_1"/>
<dbReference type="OrthoDB" id="348976at2759"/>
<gene>
    <name evidence="1" type="ORF">OSTLU_28582</name>
</gene>
<protein>
    <recommendedName>
        <fullName evidence="3">AB hydrolase-1 domain-containing protein</fullName>
    </recommendedName>
</protein>
<reference evidence="1 2" key="1">
    <citation type="journal article" date="2007" name="Proc. Natl. Acad. Sci. U.S.A.">
        <title>The tiny eukaryote Ostreococcus provides genomic insights into the paradox of plankton speciation.</title>
        <authorList>
            <person name="Palenik B."/>
            <person name="Grimwood J."/>
            <person name="Aerts A."/>
            <person name="Rouze P."/>
            <person name="Salamov A."/>
            <person name="Putnam N."/>
            <person name="Dupont C."/>
            <person name="Jorgensen R."/>
            <person name="Derelle E."/>
            <person name="Rombauts S."/>
            <person name="Zhou K."/>
            <person name="Otillar R."/>
            <person name="Merchant S.S."/>
            <person name="Podell S."/>
            <person name="Gaasterland T."/>
            <person name="Napoli C."/>
            <person name="Gendler K."/>
            <person name="Manuell A."/>
            <person name="Tai V."/>
            <person name="Vallon O."/>
            <person name="Piganeau G."/>
            <person name="Jancek S."/>
            <person name="Heijde M."/>
            <person name="Jabbari K."/>
            <person name="Bowler C."/>
            <person name="Lohr M."/>
            <person name="Robbens S."/>
            <person name="Werner G."/>
            <person name="Dubchak I."/>
            <person name="Pazour G.J."/>
            <person name="Ren Q."/>
            <person name="Paulsen I."/>
            <person name="Delwiche C."/>
            <person name="Schmutz J."/>
            <person name="Rokhsar D."/>
            <person name="Van de Peer Y."/>
            <person name="Moreau H."/>
            <person name="Grigoriev I.V."/>
        </authorList>
    </citation>
    <scope>NUCLEOTIDE SEQUENCE [LARGE SCALE GENOMIC DNA]</scope>
    <source>
        <strain evidence="1 2">CCE9901</strain>
    </source>
</reference>
<proteinExistence type="predicted"/>
<organism evidence="1 2">
    <name type="scientific">Ostreococcus lucimarinus (strain CCE9901)</name>
    <dbReference type="NCBI Taxonomy" id="436017"/>
    <lineage>
        <taxon>Eukaryota</taxon>
        <taxon>Viridiplantae</taxon>
        <taxon>Chlorophyta</taxon>
        <taxon>Mamiellophyceae</taxon>
        <taxon>Mamiellales</taxon>
        <taxon>Bathycoccaceae</taxon>
        <taxon>Ostreococcus</taxon>
    </lineage>
</organism>
<dbReference type="Proteomes" id="UP000001568">
    <property type="component" value="Chromosome 19"/>
</dbReference>
<dbReference type="PANTHER" id="PTHR47909">
    <property type="entry name" value="ALPHA/BETA-HYDROLASES SUPERFAMILY PROTEIN"/>
    <property type="match status" value="1"/>
</dbReference>
<dbReference type="KEGG" id="olu:OSTLU_28582"/>
<dbReference type="OMA" id="CPAQFCV"/>
<dbReference type="GeneID" id="5006497"/>
<dbReference type="SUPFAM" id="SSF53474">
    <property type="entry name" value="alpha/beta-Hydrolases"/>
    <property type="match status" value="1"/>
</dbReference>
<dbReference type="RefSeq" id="XP_001422440.1">
    <property type="nucleotide sequence ID" value="XM_001422403.1"/>
</dbReference>
<accession>A4SAI5</accession>
<dbReference type="EMBL" id="CP000599">
    <property type="protein sequence ID" value="ABP00757.1"/>
    <property type="molecule type" value="Genomic_DNA"/>
</dbReference>
<evidence type="ECO:0008006" key="3">
    <source>
        <dbReference type="Google" id="ProtNLM"/>
    </source>
</evidence>
<dbReference type="AlphaFoldDB" id="A4SAI5"/>
<sequence length="296" mass="31383">MSSRALALAASARLDARERSSRRPRRFCARATRCAAAKPHVVICPGLGNAGTDYDAFAALLRARGHGATIADVRRVDWLRNAAGAATPAYWRGTLRPKPTVNWYLDALANACEEATRDDDDVALILCAHSAGGWLARVFIDEHASEAIVGRIARLVTLGSPMKPAPRDVPGVVDQTRGILTYVDENCRSASELTRDLGIECVCVAGKYARGAETLDGVASAGAFALGQGYKQVCGRAAVDGDGITPVESALMDGARHVVLDDVYHTPLGADDAAGRAWYGSPAAFERWVPLALDPS</sequence>
<evidence type="ECO:0000313" key="1">
    <source>
        <dbReference type="EMBL" id="ABP00757.1"/>
    </source>
</evidence>
<dbReference type="Gramene" id="ABP00757">
    <property type="protein sequence ID" value="ABP00757"/>
    <property type="gene ID" value="OSTLU_28582"/>
</dbReference>
<evidence type="ECO:0000313" key="2">
    <source>
        <dbReference type="Proteomes" id="UP000001568"/>
    </source>
</evidence>
<dbReference type="InterPro" id="IPR029058">
    <property type="entry name" value="AB_hydrolase_fold"/>
</dbReference>
<dbReference type="eggNOG" id="ENOG502QS8K">
    <property type="taxonomic scope" value="Eukaryota"/>
</dbReference>
<name>A4SAI5_OSTLU</name>
<dbReference type="Gene3D" id="3.40.50.1820">
    <property type="entry name" value="alpha/beta hydrolase"/>
    <property type="match status" value="1"/>
</dbReference>
<keyword evidence="2" id="KW-1185">Reference proteome</keyword>